<dbReference type="EnsemblMetazoa" id="SMAR015585-RA">
    <property type="protein sequence ID" value="SMAR015585-PA"/>
    <property type="gene ID" value="SMAR015585"/>
</dbReference>
<name>T1JP06_STRMM</name>
<feature type="region of interest" description="Disordered" evidence="1">
    <location>
        <begin position="97"/>
        <end position="118"/>
    </location>
</feature>
<evidence type="ECO:0000256" key="1">
    <source>
        <dbReference type="SAM" id="MobiDB-lite"/>
    </source>
</evidence>
<dbReference type="SUPFAM" id="SSF57959">
    <property type="entry name" value="Leucine zipper domain"/>
    <property type="match status" value="1"/>
</dbReference>
<protein>
    <recommendedName>
        <fullName evidence="4">BZIP domain-containing protein</fullName>
    </recommendedName>
</protein>
<dbReference type="STRING" id="126957.T1JP06"/>
<evidence type="ECO:0000313" key="2">
    <source>
        <dbReference type="EnsemblMetazoa" id="SMAR015585-PA"/>
    </source>
</evidence>
<sequence>MDSIHQFSLFSDDWEENTMDALDLGLFPELQPLSEEEQFIDETKVGMLADKFMPESYPSVSPNNSFMLNNSHVQASQSTTGKPRIVKILIAKEMKKAISKPSGNPSSTSTDDKGGLSKNAIAARENRIKKKKYVEEIEKSAQLMSSEIQVLKKRTKEYIEVIKTLKTENRYLRNVLANDKEISALLKTIKKTPGIIFGGSSITKRHRSSAGDDSFNEAHVSTPRKKRRSDDSLSSVISSEDDGFASDEPVGVCLHVASGTLSIEFCSTCSSRASSESLEP</sequence>
<dbReference type="HOGENOM" id="CLU_995057_0_0_1"/>
<accession>T1JP06</accession>
<dbReference type="GO" id="GO:0003700">
    <property type="term" value="F:DNA-binding transcription factor activity"/>
    <property type="evidence" value="ECO:0007669"/>
    <property type="project" value="InterPro"/>
</dbReference>
<dbReference type="InterPro" id="IPR046347">
    <property type="entry name" value="bZIP_sf"/>
</dbReference>
<evidence type="ECO:0000313" key="3">
    <source>
        <dbReference type="Proteomes" id="UP000014500"/>
    </source>
</evidence>
<proteinExistence type="predicted"/>
<evidence type="ECO:0008006" key="4">
    <source>
        <dbReference type="Google" id="ProtNLM"/>
    </source>
</evidence>
<dbReference type="EMBL" id="JH431265">
    <property type="status" value="NOT_ANNOTATED_CDS"/>
    <property type="molecule type" value="Genomic_DNA"/>
</dbReference>
<reference evidence="3" key="1">
    <citation type="submission" date="2011-05" db="EMBL/GenBank/DDBJ databases">
        <authorList>
            <person name="Richards S.R."/>
            <person name="Qu J."/>
            <person name="Jiang H."/>
            <person name="Jhangiani S.N."/>
            <person name="Agravi P."/>
            <person name="Goodspeed R."/>
            <person name="Gross S."/>
            <person name="Mandapat C."/>
            <person name="Jackson L."/>
            <person name="Mathew T."/>
            <person name="Pu L."/>
            <person name="Thornton R."/>
            <person name="Saada N."/>
            <person name="Wilczek-Boney K.B."/>
            <person name="Lee S."/>
            <person name="Kovar C."/>
            <person name="Wu Y."/>
            <person name="Scherer S.E."/>
            <person name="Worley K.C."/>
            <person name="Muzny D.M."/>
            <person name="Gibbs R."/>
        </authorList>
    </citation>
    <scope>NUCLEOTIDE SEQUENCE</scope>
    <source>
        <strain evidence="3">Brora</strain>
    </source>
</reference>
<reference evidence="2" key="2">
    <citation type="submission" date="2015-02" db="UniProtKB">
        <authorList>
            <consortium name="EnsemblMetazoa"/>
        </authorList>
    </citation>
    <scope>IDENTIFICATION</scope>
</reference>
<keyword evidence="3" id="KW-1185">Reference proteome</keyword>
<feature type="region of interest" description="Disordered" evidence="1">
    <location>
        <begin position="200"/>
        <end position="243"/>
    </location>
</feature>
<organism evidence="2 3">
    <name type="scientific">Strigamia maritima</name>
    <name type="common">European centipede</name>
    <name type="synonym">Geophilus maritimus</name>
    <dbReference type="NCBI Taxonomy" id="126957"/>
    <lineage>
        <taxon>Eukaryota</taxon>
        <taxon>Metazoa</taxon>
        <taxon>Ecdysozoa</taxon>
        <taxon>Arthropoda</taxon>
        <taxon>Myriapoda</taxon>
        <taxon>Chilopoda</taxon>
        <taxon>Pleurostigmophora</taxon>
        <taxon>Geophilomorpha</taxon>
        <taxon>Linotaeniidae</taxon>
        <taxon>Strigamia</taxon>
    </lineage>
</organism>
<dbReference type="Proteomes" id="UP000014500">
    <property type="component" value="Unassembled WGS sequence"/>
</dbReference>
<dbReference type="eggNOG" id="ENOG502RYHQ">
    <property type="taxonomic scope" value="Eukaryota"/>
</dbReference>
<dbReference type="AlphaFoldDB" id="T1JP06"/>
<dbReference type="PhylomeDB" id="T1JP06"/>